<feature type="compositionally biased region" description="Basic and acidic residues" evidence="1">
    <location>
        <begin position="22"/>
        <end position="31"/>
    </location>
</feature>
<accession>A0A9N9A5J6</accession>
<sequence>MDATKNILRNFDFVENQTKRLNQELGTRDENNYTTDEDSTSNSERSTHNLRKRRKFLNIGMDYNSHESDNLEIDVVNDFSDAACSSDSGID</sequence>
<keyword evidence="3" id="KW-1185">Reference proteome</keyword>
<reference evidence="2" key="1">
    <citation type="submission" date="2021-06" db="EMBL/GenBank/DDBJ databases">
        <authorList>
            <person name="Kallberg Y."/>
            <person name="Tangrot J."/>
            <person name="Rosling A."/>
        </authorList>
    </citation>
    <scope>NUCLEOTIDE SEQUENCE</scope>
    <source>
        <strain evidence="2">MA453B</strain>
    </source>
</reference>
<organism evidence="2 3">
    <name type="scientific">Dentiscutata erythropus</name>
    <dbReference type="NCBI Taxonomy" id="1348616"/>
    <lineage>
        <taxon>Eukaryota</taxon>
        <taxon>Fungi</taxon>
        <taxon>Fungi incertae sedis</taxon>
        <taxon>Mucoromycota</taxon>
        <taxon>Glomeromycotina</taxon>
        <taxon>Glomeromycetes</taxon>
        <taxon>Diversisporales</taxon>
        <taxon>Gigasporaceae</taxon>
        <taxon>Dentiscutata</taxon>
    </lineage>
</organism>
<feature type="non-terminal residue" evidence="2">
    <location>
        <position position="91"/>
    </location>
</feature>
<evidence type="ECO:0000313" key="2">
    <source>
        <dbReference type="EMBL" id="CAG8520452.1"/>
    </source>
</evidence>
<dbReference type="AlphaFoldDB" id="A0A9N9A5J6"/>
<dbReference type="Proteomes" id="UP000789405">
    <property type="component" value="Unassembled WGS sequence"/>
</dbReference>
<evidence type="ECO:0000313" key="3">
    <source>
        <dbReference type="Proteomes" id="UP000789405"/>
    </source>
</evidence>
<protein>
    <submittedName>
        <fullName evidence="2">6642_t:CDS:1</fullName>
    </submittedName>
</protein>
<comment type="caution">
    <text evidence="2">The sequence shown here is derived from an EMBL/GenBank/DDBJ whole genome shotgun (WGS) entry which is preliminary data.</text>
</comment>
<proteinExistence type="predicted"/>
<gene>
    <name evidence="2" type="ORF">DERYTH_LOCUS3843</name>
</gene>
<name>A0A9N9A5J6_9GLOM</name>
<feature type="region of interest" description="Disordered" evidence="1">
    <location>
        <begin position="22"/>
        <end position="49"/>
    </location>
</feature>
<dbReference type="EMBL" id="CAJVPY010001403">
    <property type="protein sequence ID" value="CAG8520452.1"/>
    <property type="molecule type" value="Genomic_DNA"/>
</dbReference>
<evidence type="ECO:0000256" key="1">
    <source>
        <dbReference type="SAM" id="MobiDB-lite"/>
    </source>
</evidence>